<organism evidence="1 2">
    <name type="scientific">Thioploca ingrica</name>
    <dbReference type="NCBI Taxonomy" id="40754"/>
    <lineage>
        <taxon>Bacteria</taxon>
        <taxon>Pseudomonadati</taxon>
        <taxon>Pseudomonadota</taxon>
        <taxon>Gammaproteobacteria</taxon>
        <taxon>Thiotrichales</taxon>
        <taxon>Thiotrichaceae</taxon>
        <taxon>Thioploca</taxon>
    </lineage>
</organism>
<evidence type="ECO:0000313" key="1">
    <source>
        <dbReference type="EMBL" id="BAP56314.1"/>
    </source>
</evidence>
<dbReference type="EMBL" id="AP014633">
    <property type="protein sequence ID" value="BAP56314.1"/>
    <property type="molecule type" value="Genomic_DNA"/>
</dbReference>
<protein>
    <submittedName>
        <fullName evidence="1">Uncharacterized protein</fullName>
    </submittedName>
</protein>
<keyword evidence="2" id="KW-1185">Reference proteome</keyword>
<dbReference type="STRING" id="40754.THII_2017"/>
<dbReference type="AlphaFoldDB" id="A0A090AGM7"/>
<accession>A0A090AGM7</accession>
<reference evidence="1 2" key="1">
    <citation type="journal article" date="2014" name="ISME J.">
        <title>Ecophysiology of Thioploca ingrica as revealed by the complete genome sequence supplemented with proteomic evidence.</title>
        <authorList>
            <person name="Kojima H."/>
            <person name="Ogura Y."/>
            <person name="Yamamoto N."/>
            <person name="Togashi T."/>
            <person name="Mori H."/>
            <person name="Watanabe T."/>
            <person name="Nemoto F."/>
            <person name="Kurokawa K."/>
            <person name="Hayashi T."/>
            <person name="Fukui M."/>
        </authorList>
    </citation>
    <scope>NUCLEOTIDE SEQUENCE [LARGE SCALE GENOMIC DNA]</scope>
</reference>
<dbReference type="KEGG" id="tig:THII_2017"/>
<dbReference type="OrthoDB" id="9809850at2"/>
<evidence type="ECO:0000313" key="2">
    <source>
        <dbReference type="Proteomes" id="UP000031623"/>
    </source>
</evidence>
<sequence length="174" mass="19650">MFNKTSRYYSLPPVVTTDAQGRERESTPFRLLPRLSGTFFHTLQAVDRFDNLAYRYYQKSLHWWPIADANPEFLSPWALLGKEPVITQRFNLAWMADSPWSDLYQQLVAIIGVNTVQIVDTWLGESAVIITFNSLNTNTDALTAAITAAKFTVTSVETQNRIGKPLLIPPAGSR</sequence>
<name>A0A090AGM7_9GAMM</name>
<gene>
    <name evidence="1" type="ORF">THII_2017</name>
</gene>
<dbReference type="HOGENOM" id="CLU_1539331_0_0_6"/>
<dbReference type="Proteomes" id="UP000031623">
    <property type="component" value="Chromosome"/>
</dbReference>
<proteinExistence type="predicted"/>